<comment type="caution">
    <text evidence="4">The sequence shown here is derived from an EMBL/GenBank/DDBJ whole genome shotgun (WGS) entry which is preliminary data.</text>
</comment>
<dbReference type="InterPro" id="IPR011990">
    <property type="entry name" value="TPR-like_helical_dom_sf"/>
</dbReference>
<dbReference type="RefSeq" id="XP_040743410.1">
    <property type="nucleotide sequence ID" value="XM_040887702.1"/>
</dbReference>
<dbReference type="EMBL" id="MCFD01000007">
    <property type="protein sequence ID" value="ORX69722.1"/>
    <property type="molecule type" value="Genomic_DNA"/>
</dbReference>
<protein>
    <recommendedName>
        <fullName evidence="6">Pentacotripeptide-repeat region of PRORP domain-containing protein</fullName>
    </recommendedName>
</protein>
<feature type="repeat" description="PPR" evidence="2">
    <location>
        <begin position="103"/>
        <end position="137"/>
    </location>
</feature>
<feature type="signal peptide" evidence="3">
    <location>
        <begin position="1"/>
        <end position="22"/>
    </location>
</feature>
<feature type="chain" id="PRO_5012553416" description="Pentacotripeptide-repeat region of PRORP domain-containing protein" evidence="3">
    <location>
        <begin position="23"/>
        <end position="427"/>
    </location>
</feature>
<keyword evidence="1" id="KW-0677">Repeat</keyword>
<evidence type="ECO:0000256" key="1">
    <source>
        <dbReference type="ARBA" id="ARBA00022737"/>
    </source>
</evidence>
<dbReference type="OrthoDB" id="185373at2759"/>
<dbReference type="STRING" id="61395.A0A1Y1W8F0"/>
<keyword evidence="3" id="KW-0732">Signal</keyword>
<evidence type="ECO:0000256" key="3">
    <source>
        <dbReference type="SAM" id="SignalP"/>
    </source>
</evidence>
<organism evidence="4 5">
    <name type="scientific">Linderina pennispora</name>
    <dbReference type="NCBI Taxonomy" id="61395"/>
    <lineage>
        <taxon>Eukaryota</taxon>
        <taxon>Fungi</taxon>
        <taxon>Fungi incertae sedis</taxon>
        <taxon>Zoopagomycota</taxon>
        <taxon>Kickxellomycotina</taxon>
        <taxon>Kickxellomycetes</taxon>
        <taxon>Kickxellales</taxon>
        <taxon>Kickxellaceae</taxon>
        <taxon>Linderina</taxon>
    </lineage>
</organism>
<dbReference type="Gene3D" id="1.25.40.10">
    <property type="entry name" value="Tetratricopeptide repeat domain"/>
    <property type="match status" value="2"/>
</dbReference>
<dbReference type="Pfam" id="PF13041">
    <property type="entry name" value="PPR_2"/>
    <property type="match status" value="1"/>
</dbReference>
<dbReference type="NCBIfam" id="TIGR00756">
    <property type="entry name" value="PPR"/>
    <property type="match status" value="1"/>
</dbReference>
<dbReference type="PROSITE" id="PS51375">
    <property type="entry name" value="PPR"/>
    <property type="match status" value="1"/>
</dbReference>
<dbReference type="AlphaFoldDB" id="A0A1Y1W8F0"/>
<dbReference type="Proteomes" id="UP000193922">
    <property type="component" value="Unassembled WGS sequence"/>
</dbReference>
<keyword evidence="5" id="KW-1185">Reference proteome</keyword>
<dbReference type="GeneID" id="63804350"/>
<evidence type="ECO:0000313" key="4">
    <source>
        <dbReference type="EMBL" id="ORX69722.1"/>
    </source>
</evidence>
<evidence type="ECO:0008006" key="6">
    <source>
        <dbReference type="Google" id="ProtNLM"/>
    </source>
</evidence>
<proteinExistence type="predicted"/>
<name>A0A1Y1W8F0_9FUNG</name>
<dbReference type="InterPro" id="IPR002885">
    <property type="entry name" value="PPR_rpt"/>
</dbReference>
<dbReference type="PANTHER" id="PTHR47936:SF1">
    <property type="entry name" value="PENTATRICOPEPTIDE REPEAT-CONTAINING PROTEIN GUN1, CHLOROPLASTIC"/>
    <property type="match status" value="1"/>
</dbReference>
<evidence type="ECO:0000313" key="5">
    <source>
        <dbReference type="Proteomes" id="UP000193922"/>
    </source>
</evidence>
<gene>
    <name evidence="4" type="ORF">DL89DRAFT_267884</name>
</gene>
<evidence type="ECO:0000256" key="2">
    <source>
        <dbReference type="PROSITE-ProRule" id="PRU00708"/>
    </source>
</evidence>
<accession>A0A1Y1W8F0</accession>
<reference evidence="4 5" key="1">
    <citation type="submission" date="2016-07" db="EMBL/GenBank/DDBJ databases">
        <title>Pervasive Adenine N6-methylation of Active Genes in Fungi.</title>
        <authorList>
            <consortium name="DOE Joint Genome Institute"/>
            <person name="Mondo S.J."/>
            <person name="Dannebaum R.O."/>
            <person name="Kuo R.C."/>
            <person name="Labutti K."/>
            <person name="Haridas S."/>
            <person name="Kuo A."/>
            <person name="Salamov A."/>
            <person name="Ahrendt S.R."/>
            <person name="Lipzen A."/>
            <person name="Sullivan W."/>
            <person name="Andreopoulos W.B."/>
            <person name="Clum A."/>
            <person name="Lindquist E."/>
            <person name="Daum C."/>
            <person name="Ramamoorthy G.K."/>
            <person name="Gryganskyi A."/>
            <person name="Culley D."/>
            <person name="Magnuson J.K."/>
            <person name="James T.Y."/>
            <person name="O'Malley M.A."/>
            <person name="Stajich J.E."/>
            <person name="Spatafora J.W."/>
            <person name="Visel A."/>
            <person name="Grigoriev I.V."/>
        </authorList>
    </citation>
    <scope>NUCLEOTIDE SEQUENCE [LARGE SCALE GENOMIC DNA]</scope>
    <source>
        <strain evidence="4 5">ATCC 12442</strain>
    </source>
</reference>
<sequence length="427" mass="48175">MGPAPAFFFASLFFTPLTRLLSQLMLPMNRLARGSSMLGRRAYSQAKDGFSIKQRALPTTTSIKYSIPQDPFLLASKFRDVARNGKLDDAVAIVMQTKTRDQSVVVWNLVINEYAKIGRLGRALRAFTEMRKRGFKPTPTTFTALLKACSLSDSANRAQIAGELFDMMDRYKVEPTLINVNSLLMVYQRNESVEPLLACFNNLPTEGPLAPSLETYTTVISTLRREFMRLLDGKQPARSAKDASTFVEARRHALNRQNLYRSFEAIMDVWTSFVEDVRHRQQGLARDTEVLMVDAKIVNMVLKCCHSIYNENRSLGRRGFKVVEDVYGLDKSLAPGKQGPDAKADATPLVDLLSEQLVNSDTGLTAINTSTVDLVLTLCSRDGEVMKAIRFWRRLMLSHRDMVQPSKLNYASYLNLLHLRLEKFAIL</sequence>
<dbReference type="PANTHER" id="PTHR47936">
    <property type="entry name" value="PPR_LONG DOMAIN-CONTAINING PROTEIN"/>
    <property type="match status" value="1"/>
</dbReference>